<dbReference type="EMBL" id="CP060490">
    <property type="protein sequence ID" value="QNL45184.1"/>
    <property type="molecule type" value="Genomic_DNA"/>
</dbReference>
<evidence type="ECO:0000313" key="2">
    <source>
        <dbReference type="EMBL" id="QNL45184.1"/>
    </source>
</evidence>
<name>A0A7G9B6K3_9FIRM</name>
<evidence type="ECO:0000313" key="3">
    <source>
        <dbReference type="Proteomes" id="UP000515960"/>
    </source>
</evidence>
<dbReference type="RefSeq" id="WP_118624462.1">
    <property type="nucleotide sequence ID" value="NZ_CP060490.1"/>
</dbReference>
<organism evidence="2 3">
    <name type="scientific">Oscillibacter hominis</name>
    <dbReference type="NCBI Taxonomy" id="2763056"/>
    <lineage>
        <taxon>Bacteria</taxon>
        <taxon>Bacillati</taxon>
        <taxon>Bacillota</taxon>
        <taxon>Clostridia</taxon>
        <taxon>Eubacteriales</taxon>
        <taxon>Oscillospiraceae</taxon>
        <taxon>Oscillibacter</taxon>
    </lineage>
</organism>
<evidence type="ECO:0000256" key="1">
    <source>
        <dbReference type="SAM" id="Phobius"/>
    </source>
</evidence>
<accession>A0A7G9B6K3</accession>
<evidence type="ECO:0008006" key="4">
    <source>
        <dbReference type="Google" id="ProtNLM"/>
    </source>
</evidence>
<keyword evidence="3" id="KW-1185">Reference proteome</keyword>
<gene>
    <name evidence="2" type="ORF">H8790_03975</name>
</gene>
<keyword evidence="1" id="KW-1133">Transmembrane helix</keyword>
<dbReference type="AlphaFoldDB" id="A0A7G9B6K3"/>
<keyword evidence="1" id="KW-0812">Transmembrane</keyword>
<feature type="transmembrane region" description="Helical" evidence="1">
    <location>
        <begin position="43"/>
        <end position="63"/>
    </location>
</feature>
<keyword evidence="1" id="KW-0472">Membrane</keyword>
<feature type="transmembrane region" description="Helical" evidence="1">
    <location>
        <begin position="13"/>
        <end position="31"/>
    </location>
</feature>
<dbReference type="KEGG" id="ohi:H8790_03975"/>
<protein>
    <recommendedName>
        <fullName evidence="4">DUF2768 domain-containing protein</fullName>
    </recommendedName>
</protein>
<dbReference type="Proteomes" id="UP000515960">
    <property type="component" value="Chromosome"/>
</dbReference>
<reference evidence="2 3" key="1">
    <citation type="submission" date="2020-08" db="EMBL/GenBank/DDBJ databases">
        <authorList>
            <person name="Liu C."/>
            <person name="Sun Q."/>
        </authorList>
    </citation>
    <scope>NUCLEOTIDE SEQUENCE [LARGE SCALE GENOMIC DNA]</scope>
    <source>
        <strain evidence="2 3">NSJ-62</strain>
    </source>
</reference>
<proteinExistence type="predicted"/>
<sequence>MIWLWELSWLWKMLGVALLVSAVCVAAAALIGKAAKVRPGGKAFLLVGILAFVISILVIFFLAQTPALL</sequence>